<proteinExistence type="predicted"/>
<sequence>MDCTCSWFNERRFFVTKIVKPVHFVRSTVGIDGSVQILVFEERWEVTIGDYSIAFRELLDILSKISDRSYDLMPGYEL</sequence>
<dbReference type="EMBL" id="MLYV02000733">
    <property type="protein sequence ID" value="PSR78590.1"/>
    <property type="molecule type" value="Genomic_DNA"/>
</dbReference>
<evidence type="ECO:0000313" key="1">
    <source>
        <dbReference type="EMBL" id="PSR78590.1"/>
    </source>
</evidence>
<protein>
    <submittedName>
        <fullName evidence="1">Uncharacterized protein</fullName>
    </submittedName>
</protein>
<evidence type="ECO:0000313" key="2">
    <source>
        <dbReference type="Proteomes" id="UP000186601"/>
    </source>
</evidence>
<dbReference type="Proteomes" id="UP000186601">
    <property type="component" value="Unassembled WGS sequence"/>
</dbReference>
<organism evidence="1 2">
    <name type="scientific">Hermanssonia centrifuga</name>
    <dbReference type="NCBI Taxonomy" id="98765"/>
    <lineage>
        <taxon>Eukaryota</taxon>
        <taxon>Fungi</taxon>
        <taxon>Dikarya</taxon>
        <taxon>Basidiomycota</taxon>
        <taxon>Agaricomycotina</taxon>
        <taxon>Agaricomycetes</taxon>
        <taxon>Polyporales</taxon>
        <taxon>Meruliaceae</taxon>
        <taxon>Hermanssonia</taxon>
    </lineage>
</organism>
<reference evidence="1 2" key="1">
    <citation type="submission" date="2018-02" db="EMBL/GenBank/DDBJ databases">
        <title>Genome sequence of the basidiomycete white-rot fungus Phlebia centrifuga.</title>
        <authorList>
            <person name="Granchi Z."/>
            <person name="Peng M."/>
            <person name="de Vries R.P."/>
            <person name="Hilden K."/>
            <person name="Makela M.R."/>
            <person name="Grigoriev I."/>
            <person name="Riley R."/>
        </authorList>
    </citation>
    <scope>NUCLEOTIDE SEQUENCE [LARGE SCALE GENOMIC DNA]</scope>
    <source>
        <strain evidence="1 2">FBCC195</strain>
    </source>
</reference>
<name>A0A2R6NWT4_9APHY</name>
<dbReference type="AlphaFoldDB" id="A0A2R6NWT4"/>
<comment type="caution">
    <text evidence="1">The sequence shown here is derived from an EMBL/GenBank/DDBJ whole genome shotgun (WGS) entry which is preliminary data.</text>
</comment>
<accession>A0A2R6NWT4</accession>
<keyword evidence="2" id="KW-1185">Reference proteome</keyword>
<gene>
    <name evidence="1" type="ORF">PHLCEN_2v7337</name>
</gene>